<dbReference type="InterPro" id="IPR002018">
    <property type="entry name" value="CarbesteraseB"/>
</dbReference>
<comment type="caution">
    <text evidence="3">The sequence shown here is derived from an EMBL/GenBank/DDBJ whole genome shotgun (WGS) entry which is preliminary data.</text>
</comment>
<keyword evidence="4" id="KW-1185">Reference proteome</keyword>
<dbReference type="SUPFAM" id="SSF53474">
    <property type="entry name" value="alpha/beta-Hydrolases"/>
    <property type="match status" value="1"/>
</dbReference>
<dbReference type="InterPro" id="IPR050309">
    <property type="entry name" value="Type-B_Carboxylest/Lipase"/>
</dbReference>
<dbReference type="InterPro" id="IPR029058">
    <property type="entry name" value="AB_hydrolase_fold"/>
</dbReference>
<dbReference type="Proteomes" id="UP000792457">
    <property type="component" value="Unassembled WGS sequence"/>
</dbReference>
<evidence type="ECO:0000256" key="1">
    <source>
        <dbReference type="ARBA" id="ARBA00023180"/>
    </source>
</evidence>
<dbReference type="PANTHER" id="PTHR11559">
    <property type="entry name" value="CARBOXYLESTERASE"/>
    <property type="match status" value="1"/>
</dbReference>
<dbReference type="OrthoDB" id="19653at2759"/>
<organism evidence="3 4">
    <name type="scientific">Ladona fulva</name>
    <name type="common">Scarce chaser dragonfly</name>
    <name type="synonym">Libellula fulva</name>
    <dbReference type="NCBI Taxonomy" id="123851"/>
    <lineage>
        <taxon>Eukaryota</taxon>
        <taxon>Metazoa</taxon>
        <taxon>Ecdysozoa</taxon>
        <taxon>Arthropoda</taxon>
        <taxon>Hexapoda</taxon>
        <taxon>Insecta</taxon>
        <taxon>Pterygota</taxon>
        <taxon>Palaeoptera</taxon>
        <taxon>Odonata</taxon>
        <taxon>Epiprocta</taxon>
        <taxon>Anisoptera</taxon>
        <taxon>Libelluloidea</taxon>
        <taxon>Libellulidae</taxon>
        <taxon>Ladona</taxon>
    </lineage>
</organism>
<dbReference type="Pfam" id="PF00135">
    <property type="entry name" value="COesterase"/>
    <property type="match status" value="1"/>
</dbReference>
<gene>
    <name evidence="3" type="ORF">J437_LFUL014285</name>
</gene>
<evidence type="ECO:0000259" key="2">
    <source>
        <dbReference type="Pfam" id="PF00135"/>
    </source>
</evidence>
<evidence type="ECO:0000313" key="4">
    <source>
        <dbReference type="Proteomes" id="UP000792457"/>
    </source>
</evidence>
<accession>A0A8K0KIK2</accession>
<reference evidence="3" key="1">
    <citation type="submission" date="2013-04" db="EMBL/GenBank/DDBJ databases">
        <authorList>
            <person name="Qu J."/>
            <person name="Murali S.C."/>
            <person name="Bandaranaike D."/>
            <person name="Bellair M."/>
            <person name="Blankenburg K."/>
            <person name="Chao H."/>
            <person name="Dinh H."/>
            <person name="Doddapaneni H."/>
            <person name="Downs B."/>
            <person name="Dugan-Rocha S."/>
            <person name="Elkadiri S."/>
            <person name="Gnanaolivu R.D."/>
            <person name="Hernandez B."/>
            <person name="Javaid M."/>
            <person name="Jayaseelan J.C."/>
            <person name="Lee S."/>
            <person name="Li M."/>
            <person name="Ming W."/>
            <person name="Munidasa M."/>
            <person name="Muniz J."/>
            <person name="Nguyen L."/>
            <person name="Ongeri F."/>
            <person name="Osuji N."/>
            <person name="Pu L.-L."/>
            <person name="Puazo M."/>
            <person name="Qu C."/>
            <person name="Quiroz J."/>
            <person name="Raj R."/>
            <person name="Weissenberger G."/>
            <person name="Xin Y."/>
            <person name="Zou X."/>
            <person name="Han Y."/>
            <person name="Richards S."/>
            <person name="Worley K."/>
            <person name="Muzny D."/>
            <person name="Gibbs R."/>
        </authorList>
    </citation>
    <scope>NUCLEOTIDE SEQUENCE</scope>
    <source>
        <strain evidence="3">Sampled in the wild</strain>
    </source>
</reference>
<protein>
    <recommendedName>
        <fullName evidence="2">Carboxylesterase type B domain-containing protein</fullName>
    </recommendedName>
</protein>
<reference evidence="3" key="2">
    <citation type="submission" date="2017-10" db="EMBL/GenBank/DDBJ databases">
        <title>Ladona fulva Genome sequencing and assembly.</title>
        <authorList>
            <person name="Murali S."/>
            <person name="Richards S."/>
            <person name="Bandaranaike D."/>
            <person name="Bellair M."/>
            <person name="Blankenburg K."/>
            <person name="Chao H."/>
            <person name="Dinh H."/>
            <person name="Doddapaneni H."/>
            <person name="Dugan-Rocha S."/>
            <person name="Elkadiri S."/>
            <person name="Gnanaolivu R."/>
            <person name="Hernandez B."/>
            <person name="Skinner E."/>
            <person name="Javaid M."/>
            <person name="Lee S."/>
            <person name="Li M."/>
            <person name="Ming W."/>
            <person name="Munidasa M."/>
            <person name="Muniz J."/>
            <person name="Nguyen L."/>
            <person name="Hughes D."/>
            <person name="Osuji N."/>
            <person name="Pu L.-L."/>
            <person name="Puazo M."/>
            <person name="Qu C."/>
            <person name="Quiroz J."/>
            <person name="Raj R."/>
            <person name="Weissenberger G."/>
            <person name="Xin Y."/>
            <person name="Zou X."/>
            <person name="Han Y."/>
            <person name="Worley K."/>
            <person name="Muzny D."/>
            <person name="Gibbs R."/>
        </authorList>
    </citation>
    <scope>NUCLEOTIDE SEQUENCE</scope>
    <source>
        <strain evidence="3">Sampled in the wild</strain>
    </source>
</reference>
<dbReference type="EMBL" id="KZ308967">
    <property type="protein sequence ID" value="KAG8235929.1"/>
    <property type="molecule type" value="Genomic_DNA"/>
</dbReference>
<proteinExistence type="predicted"/>
<dbReference type="AlphaFoldDB" id="A0A8K0KIK2"/>
<evidence type="ECO:0000313" key="3">
    <source>
        <dbReference type="EMBL" id="KAG8235929.1"/>
    </source>
</evidence>
<name>A0A8K0KIK2_LADFU</name>
<sequence length="116" mass="13107">MVHSEISDVRYPVLVFIHHGGWHMLSGQSSLLGSRYLLDEDVVLVTMNYRLGALGEFPEHGRLGGPWRQRSVAALEWVRDNIAHFPMWSQSMGTALVLQAYSSIWSLLCLPVCELL</sequence>
<feature type="domain" description="Carboxylesterase type B" evidence="2">
    <location>
        <begin position="9"/>
        <end position="85"/>
    </location>
</feature>
<dbReference type="Gene3D" id="3.40.50.1820">
    <property type="entry name" value="alpha/beta hydrolase"/>
    <property type="match status" value="1"/>
</dbReference>
<keyword evidence="1" id="KW-0325">Glycoprotein</keyword>